<dbReference type="CDD" id="cd00397">
    <property type="entry name" value="DNA_BRE_C"/>
    <property type="match status" value="1"/>
</dbReference>
<evidence type="ECO:0000256" key="1">
    <source>
        <dbReference type="ARBA" id="ARBA00023172"/>
    </source>
</evidence>
<accession>A0ABN3AUC5</accession>
<organism evidence="3 4">
    <name type="scientific">Arthrobacter parietis</name>
    <dbReference type="NCBI Taxonomy" id="271434"/>
    <lineage>
        <taxon>Bacteria</taxon>
        <taxon>Bacillati</taxon>
        <taxon>Actinomycetota</taxon>
        <taxon>Actinomycetes</taxon>
        <taxon>Micrococcales</taxon>
        <taxon>Micrococcaceae</taxon>
        <taxon>Arthrobacter</taxon>
    </lineage>
</organism>
<dbReference type="InterPro" id="IPR013762">
    <property type="entry name" value="Integrase-like_cat_sf"/>
</dbReference>
<name>A0ABN3AUC5_9MICC</name>
<sequence>MAAESRHLLLTESPSTEPGTYLAFLRQRINRNWRPSEWDSKHWHFTSDPANPLTAAYPCRAAGCPGLARGNGALCVPCKSAARSSTKGRRRADHGADRTSKAAERCTITVSGQPCKALSSHHGLCYHHYHAWRKRLTTAGGDYPLEKYQATARGVFPRGQQCAVPECRTEEWRFEKALCLGHRFQWKRLKSQGISLEEFIAVPRPIGRQWSTTEFSLVDLPPILRHEFLLTLQQRDQEGYRLDPWVLRRCITIALEHGARTMEKLHQIMLSSSTDQRLQKGFTNYARMWSARWRYQHTGTDARKDDIWDAAVLMLRTQSGSDTICSKGTLDFRPVRIQWLREAVKEYAAVFELPADTIRELIRSCSIASDALLRRPYGTTPDRLGRADAKAVFQAYSTLTTHDGAPRPERYRYEHFHRFRRLLHEGRELDALQCLAPAFRFLATDTLPSGRKRSTVNKSIPDEVIKVLDENLHLFTVAEDHPYTNGRPADLYNHMHQTIYQLLRDLGRRPSEILGLKRDALQHYDDARPFIRYDAPKTGDIGLELPIHHSTANIITAWLDRLNAVTDIEPRATDLLFPSLSGFGPAARKPITISGYHTVYWRWIERIKNLPDHIQGPGGAAETFDRSRLRLYSWRHTYAQRLSDNNTAPDVIQELMNHKRFETSAGYIRINRQRKADAIRIVDRTTIDRHGAAQPPHSYPAYARGSVATPLGLCTEPTNVKAGGQACPARSKCGGCTYFRANVSHLPLIDAHIVALTTDLELARPIADTWVLESLTAEISSYRKIRRLLADTKTRLSPAEQNEIDRATELLQALSTAPAQDPLTAVPLKLLPLTPKEA</sequence>
<proteinExistence type="predicted"/>
<dbReference type="Pfam" id="PF00589">
    <property type="entry name" value="Phage_integrase"/>
    <property type="match status" value="1"/>
</dbReference>
<evidence type="ECO:0000259" key="2">
    <source>
        <dbReference type="PROSITE" id="PS51898"/>
    </source>
</evidence>
<keyword evidence="4" id="KW-1185">Reference proteome</keyword>
<reference evidence="3 4" key="1">
    <citation type="journal article" date="2019" name="Int. J. Syst. Evol. Microbiol.">
        <title>The Global Catalogue of Microorganisms (GCM) 10K type strain sequencing project: providing services to taxonomists for standard genome sequencing and annotation.</title>
        <authorList>
            <consortium name="The Broad Institute Genomics Platform"/>
            <consortium name="The Broad Institute Genome Sequencing Center for Infectious Disease"/>
            <person name="Wu L."/>
            <person name="Ma J."/>
        </authorList>
    </citation>
    <scope>NUCLEOTIDE SEQUENCE [LARGE SCALE GENOMIC DNA]</scope>
    <source>
        <strain evidence="3 4">JCM 14917</strain>
    </source>
</reference>
<dbReference type="Proteomes" id="UP001500974">
    <property type="component" value="Unassembled WGS sequence"/>
</dbReference>
<dbReference type="InterPro" id="IPR011010">
    <property type="entry name" value="DNA_brk_join_enz"/>
</dbReference>
<feature type="domain" description="Tyr recombinase" evidence="2">
    <location>
        <begin position="451"/>
        <end position="680"/>
    </location>
</feature>
<gene>
    <name evidence="3" type="ORF">GCM10009784_15250</name>
</gene>
<dbReference type="InterPro" id="IPR002104">
    <property type="entry name" value="Integrase_catalytic"/>
</dbReference>
<evidence type="ECO:0000313" key="3">
    <source>
        <dbReference type="EMBL" id="GAA2174923.1"/>
    </source>
</evidence>
<evidence type="ECO:0000313" key="4">
    <source>
        <dbReference type="Proteomes" id="UP001500974"/>
    </source>
</evidence>
<comment type="caution">
    <text evidence="3">The sequence shown here is derived from an EMBL/GenBank/DDBJ whole genome shotgun (WGS) entry which is preliminary data.</text>
</comment>
<keyword evidence="1" id="KW-0233">DNA recombination</keyword>
<dbReference type="EMBL" id="BAAAON010000001">
    <property type="protein sequence ID" value="GAA2174923.1"/>
    <property type="molecule type" value="Genomic_DNA"/>
</dbReference>
<dbReference type="SUPFAM" id="SSF56349">
    <property type="entry name" value="DNA breaking-rejoining enzymes"/>
    <property type="match status" value="1"/>
</dbReference>
<dbReference type="Gene3D" id="1.10.443.10">
    <property type="entry name" value="Intergrase catalytic core"/>
    <property type="match status" value="1"/>
</dbReference>
<protein>
    <recommendedName>
        <fullName evidence="2">Tyr recombinase domain-containing protein</fullName>
    </recommendedName>
</protein>
<dbReference type="PROSITE" id="PS51898">
    <property type="entry name" value="TYR_RECOMBINASE"/>
    <property type="match status" value="1"/>
</dbReference>